<evidence type="ECO:0000313" key="1">
    <source>
        <dbReference type="EMBL" id="KAG5581157.1"/>
    </source>
</evidence>
<dbReference type="EMBL" id="JACXVP010000010">
    <property type="protein sequence ID" value="KAG5581157.1"/>
    <property type="molecule type" value="Genomic_DNA"/>
</dbReference>
<dbReference type="Proteomes" id="UP000824120">
    <property type="component" value="Chromosome 10"/>
</dbReference>
<name>A0A9J5X131_SOLCO</name>
<keyword evidence="2" id="KW-1185">Reference proteome</keyword>
<organism evidence="1 2">
    <name type="scientific">Solanum commersonii</name>
    <name type="common">Commerson's wild potato</name>
    <name type="synonym">Commerson's nightshade</name>
    <dbReference type="NCBI Taxonomy" id="4109"/>
    <lineage>
        <taxon>Eukaryota</taxon>
        <taxon>Viridiplantae</taxon>
        <taxon>Streptophyta</taxon>
        <taxon>Embryophyta</taxon>
        <taxon>Tracheophyta</taxon>
        <taxon>Spermatophyta</taxon>
        <taxon>Magnoliopsida</taxon>
        <taxon>eudicotyledons</taxon>
        <taxon>Gunneridae</taxon>
        <taxon>Pentapetalae</taxon>
        <taxon>asterids</taxon>
        <taxon>lamiids</taxon>
        <taxon>Solanales</taxon>
        <taxon>Solanaceae</taxon>
        <taxon>Solanoideae</taxon>
        <taxon>Solaneae</taxon>
        <taxon>Solanum</taxon>
    </lineage>
</organism>
<accession>A0A9J5X131</accession>
<proteinExistence type="predicted"/>
<dbReference type="AlphaFoldDB" id="A0A9J5X131"/>
<sequence>MLQKTQTEKLLNQNLIIRKDDLEEGLEKKEMSIGFIVNLIDLPGIGKILIKLSDINLEKLKTLELDDDIQEKIYSFLYTYGSESDYDDFEASYATDDEQREPSKVHQDSNDACKCHSDICHCDHDEFYKLQSQFEDMNMFTITVDNVIELLKEVTDNTLREKIIQLAAS</sequence>
<protein>
    <submittedName>
        <fullName evidence="1">Uncharacterized protein</fullName>
    </submittedName>
</protein>
<reference evidence="1 2" key="1">
    <citation type="submission" date="2020-09" db="EMBL/GenBank/DDBJ databases">
        <title>De no assembly of potato wild relative species, Solanum commersonii.</title>
        <authorList>
            <person name="Cho K."/>
        </authorList>
    </citation>
    <scope>NUCLEOTIDE SEQUENCE [LARGE SCALE GENOMIC DNA]</scope>
    <source>
        <strain evidence="1">LZ3.2</strain>
        <tissue evidence="1">Leaf</tissue>
    </source>
</reference>
<comment type="caution">
    <text evidence="1">The sequence shown here is derived from an EMBL/GenBank/DDBJ whole genome shotgun (WGS) entry which is preliminary data.</text>
</comment>
<evidence type="ECO:0000313" key="2">
    <source>
        <dbReference type="Proteomes" id="UP000824120"/>
    </source>
</evidence>
<gene>
    <name evidence="1" type="ORF">H5410_051784</name>
</gene>